<dbReference type="AlphaFoldDB" id="A0A3C1KNQ5"/>
<dbReference type="InterPro" id="IPR027417">
    <property type="entry name" value="P-loop_NTPase"/>
</dbReference>
<sequence>MPGRGDNLDGYVLDNMEGAVDLAAFLARTDTPVAIVGARGTGKMYIARIFHTRAGLSPDTLVAIDCREFRNRDDANRRIRHALQGGAGKTLVFKSPQLMSADAQLRLARQIATRQVLDSEPPTYLPAMRFVALFPDSLSNLLASGELQPRLASVFAAYPIRVPPMRHRQQAILRWAHKILAQECALRNVVVKGFTPEAEQALREHPWHGNISEIRQRVVHALERRPGGAWLTPVELKLALGDRSRSAGVASPLRRRDRETEGYTPSALEELRQALADLLQQCVHNEQALPLGSWLQDEVVLAALGRYAGDSGLAASFLQVPRRKLSRWRPGIEGRQAQRSGCAAWVEPARLVTDWVRGLGQGGNSPLDEAEALLLTLLEDCREQATMAQRADLLGVSRPTYSRRLQAQGHAAQAVAHG</sequence>
<gene>
    <name evidence="4" type="ORF">DCP75_11550</name>
</gene>
<evidence type="ECO:0000256" key="2">
    <source>
        <dbReference type="ARBA" id="ARBA00022840"/>
    </source>
</evidence>
<feature type="domain" description="Sigma-54 factor interaction" evidence="3">
    <location>
        <begin position="16"/>
        <end position="223"/>
    </location>
</feature>
<dbReference type="InterPro" id="IPR002078">
    <property type="entry name" value="Sigma_54_int"/>
</dbReference>
<dbReference type="GO" id="GO:0005524">
    <property type="term" value="F:ATP binding"/>
    <property type="evidence" value="ECO:0007669"/>
    <property type="project" value="UniProtKB-KW"/>
</dbReference>
<dbReference type="Proteomes" id="UP000259273">
    <property type="component" value="Unassembled WGS sequence"/>
</dbReference>
<organism evidence="4 5">
    <name type="scientific">Haliea salexigens</name>
    <dbReference type="NCBI Taxonomy" id="287487"/>
    <lineage>
        <taxon>Bacteria</taxon>
        <taxon>Pseudomonadati</taxon>
        <taxon>Pseudomonadota</taxon>
        <taxon>Gammaproteobacteria</taxon>
        <taxon>Cellvibrionales</taxon>
        <taxon>Halieaceae</taxon>
        <taxon>Haliea</taxon>
    </lineage>
</organism>
<proteinExistence type="predicted"/>
<comment type="caution">
    <text evidence="4">The sequence shown here is derived from an EMBL/GenBank/DDBJ whole genome shotgun (WGS) entry which is preliminary data.</text>
</comment>
<keyword evidence="1" id="KW-0547">Nucleotide-binding</keyword>
<keyword evidence="2" id="KW-0067">ATP-binding</keyword>
<dbReference type="SUPFAM" id="SSF52540">
    <property type="entry name" value="P-loop containing nucleoside triphosphate hydrolases"/>
    <property type="match status" value="1"/>
</dbReference>
<evidence type="ECO:0000313" key="5">
    <source>
        <dbReference type="Proteomes" id="UP000259273"/>
    </source>
</evidence>
<dbReference type="PROSITE" id="PS50045">
    <property type="entry name" value="SIGMA54_INTERACT_4"/>
    <property type="match status" value="1"/>
</dbReference>
<dbReference type="Pfam" id="PF14532">
    <property type="entry name" value="Sigma54_activ_2"/>
    <property type="match status" value="1"/>
</dbReference>
<reference evidence="4 5" key="1">
    <citation type="journal article" date="2018" name="Nat. Biotechnol.">
        <title>A standardized bacterial taxonomy based on genome phylogeny substantially revises the tree of life.</title>
        <authorList>
            <person name="Parks D.H."/>
            <person name="Chuvochina M."/>
            <person name="Waite D.W."/>
            <person name="Rinke C."/>
            <person name="Skarshewski A."/>
            <person name="Chaumeil P.A."/>
            <person name="Hugenholtz P."/>
        </authorList>
    </citation>
    <scope>NUCLEOTIDE SEQUENCE [LARGE SCALE GENOMIC DNA]</scope>
    <source>
        <strain evidence="4">UBA9158</strain>
    </source>
</reference>
<dbReference type="Pfam" id="PF25601">
    <property type="entry name" value="AAA_lid_14"/>
    <property type="match status" value="1"/>
</dbReference>
<name>A0A3C1KNQ5_9GAMM</name>
<evidence type="ECO:0000259" key="3">
    <source>
        <dbReference type="PROSITE" id="PS50045"/>
    </source>
</evidence>
<dbReference type="InterPro" id="IPR058031">
    <property type="entry name" value="AAA_lid_NorR"/>
</dbReference>
<evidence type="ECO:0000313" key="4">
    <source>
        <dbReference type="EMBL" id="HAN28332.1"/>
    </source>
</evidence>
<dbReference type="Gene3D" id="1.10.8.60">
    <property type="match status" value="1"/>
</dbReference>
<evidence type="ECO:0000256" key="1">
    <source>
        <dbReference type="ARBA" id="ARBA00022741"/>
    </source>
</evidence>
<protein>
    <recommendedName>
        <fullName evidence="3">Sigma-54 factor interaction domain-containing protein</fullName>
    </recommendedName>
</protein>
<dbReference type="STRING" id="1121937.GCA_000423125_02180"/>
<dbReference type="PANTHER" id="PTHR32071">
    <property type="entry name" value="TRANSCRIPTIONAL REGULATORY PROTEIN"/>
    <property type="match status" value="1"/>
</dbReference>
<accession>A0A3C1KNQ5</accession>
<dbReference type="EMBL" id="DMND01000153">
    <property type="protein sequence ID" value="HAN28332.1"/>
    <property type="molecule type" value="Genomic_DNA"/>
</dbReference>
<dbReference type="GO" id="GO:0006355">
    <property type="term" value="P:regulation of DNA-templated transcription"/>
    <property type="evidence" value="ECO:0007669"/>
    <property type="project" value="InterPro"/>
</dbReference>
<dbReference type="Gene3D" id="3.40.50.300">
    <property type="entry name" value="P-loop containing nucleotide triphosphate hydrolases"/>
    <property type="match status" value="1"/>
</dbReference>